<dbReference type="GO" id="GO:0005886">
    <property type="term" value="C:plasma membrane"/>
    <property type="evidence" value="ECO:0007669"/>
    <property type="project" value="UniProtKB-SubCell"/>
</dbReference>
<evidence type="ECO:0000313" key="8">
    <source>
        <dbReference type="Proteomes" id="UP000284178"/>
    </source>
</evidence>
<evidence type="ECO:0000256" key="1">
    <source>
        <dbReference type="ARBA" id="ARBA00004651"/>
    </source>
</evidence>
<name>A0A412G5A6_9FIRM</name>
<evidence type="ECO:0000256" key="6">
    <source>
        <dbReference type="SAM" id="Phobius"/>
    </source>
</evidence>
<keyword evidence="8" id="KW-1185">Reference proteome</keyword>
<dbReference type="AlphaFoldDB" id="A0A412G5A6"/>
<feature type="transmembrane region" description="Helical" evidence="6">
    <location>
        <begin position="79"/>
        <end position="101"/>
    </location>
</feature>
<dbReference type="InterPro" id="IPR001851">
    <property type="entry name" value="ABC_transp_permease"/>
</dbReference>
<reference evidence="7 8" key="1">
    <citation type="submission" date="2018-08" db="EMBL/GenBank/DDBJ databases">
        <title>A genome reference for cultivated species of the human gut microbiota.</title>
        <authorList>
            <person name="Zou Y."/>
            <person name="Xue W."/>
            <person name="Luo G."/>
        </authorList>
    </citation>
    <scope>NUCLEOTIDE SEQUENCE [LARGE SCALE GENOMIC DNA]</scope>
    <source>
        <strain evidence="7 8">AF24-29</strain>
    </source>
</reference>
<protein>
    <submittedName>
        <fullName evidence="7">ABC transporter permease</fullName>
    </submittedName>
</protein>
<keyword evidence="2" id="KW-1003">Cell membrane</keyword>
<evidence type="ECO:0000256" key="4">
    <source>
        <dbReference type="ARBA" id="ARBA00022989"/>
    </source>
</evidence>
<keyword evidence="3 6" id="KW-0812">Transmembrane</keyword>
<feature type="transmembrane region" description="Helical" evidence="6">
    <location>
        <begin position="182"/>
        <end position="201"/>
    </location>
</feature>
<dbReference type="Pfam" id="PF02653">
    <property type="entry name" value="BPD_transp_2"/>
    <property type="match status" value="1"/>
</dbReference>
<dbReference type="PANTHER" id="PTHR43370:SF1">
    <property type="entry name" value="GUANOSINE ABC TRANSPORTER PERMEASE PROTEIN NUPQ"/>
    <property type="match status" value="1"/>
</dbReference>
<evidence type="ECO:0000256" key="2">
    <source>
        <dbReference type="ARBA" id="ARBA00022475"/>
    </source>
</evidence>
<evidence type="ECO:0000256" key="5">
    <source>
        <dbReference type="ARBA" id="ARBA00023136"/>
    </source>
</evidence>
<organism evidence="7 8">
    <name type="scientific">Holdemania filiformis</name>
    <dbReference type="NCBI Taxonomy" id="61171"/>
    <lineage>
        <taxon>Bacteria</taxon>
        <taxon>Bacillati</taxon>
        <taxon>Bacillota</taxon>
        <taxon>Erysipelotrichia</taxon>
        <taxon>Erysipelotrichales</taxon>
        <taxon>Erysipelotrichaceae</taxon>
        <taxon>Holdemania</taxon>
    </lineage>
</organism>
<sequence length="291" mass="30952">MFSMSIPLILAALGGVYSVRSGIMALGLESMILTGAFTAAVGSFYSGSAWIGLLCGILGGMIFGLCHGLLCIRYKVNQVISGIGLNLLATAASTLLMQIIWGNKGNSEAVASVNTKLTFLKDVPVLGDIFSRQSVLLIFTILVCIASWFILFKTPFGLRLRMVGENPKAASSMGIPVRRMKYIGVLVCGALAGLAGAYLSIDSLNMFVRDMSASRGYIAIAIAILSRYNPLNVLLCGSLFALCDAVQIYVQGYGIPSQLVQMIPYIVTLLVLAFGVKNIQPPAGVGKYEDE</sequence>
<keyword evidence="5 6" id="KW-0472">Membrane</keyword>
<dbReference type="EMBL" id="QRUP01000003">
    <property type="protein sequence ID" value="RGR75964.1"/>
    <property type="molecule type" value="Genomic_DNA"/>
</dbReference>
<accession>A0A412G5A6</accession>
<feature type="transmembrane region" description="Helical" evidence="6">
    <location>
        <begin position="134"/>
        <end position="152"/>
    </location>
</feature>
<feature type="transmembrane region" description="Helical" evidence="6">
    <location>
        <begin position="49"/>
        <end position="72"/>
    </location>
</feature>
<dbReference type="PANTHER" id="PTHR43370">
    <property type="entry name" value="SUGAR ABC TRANSPORTER INTEGRAL MEMBRANE PROTEIN-RELATED"/>
    <property type="match status" value="1"/>
</dbReference>
<feature type="transmembrane region" description="Helical" evidence="6">
    <location>
        <begin position="262"/>
        <end position="279"/>
    </location>
</feature>
<dbReference type="Proteomes" id="UP000284178">
    <property type="component" value="Unassembled WGS sequence"/>
</dbReference>
<proteinExistence type="predicted"/>
<evidence type="ECO:0000313" key="7">
    <source>
        <dbReference type="EMBL" id="RGR75964.1"/>
    </source>
</evidence>
<dbReference type="GO" id="GO:0022857">
    <property type="term" value="F:transmembrane transporter activity"/>
    <property type="evidence" value="ECO:0007669"/>
    <property type="project" value="InterPro"/>
</dbReference>
<comment type="caution">
    <text evidence="7">The sequence shown here is derived from an EMBL/GenBank/DDBJ whole genome shotgun (WGS) entry which is preliminary data.</text>
</comment>
<keyword evidence="4 6" id="KW-1133">Transmembrane helix</keyword>
<gene>
    <name evidence="7" type="ORF">DWY25_04070</name>
</gene>
<dbReference type="CDD" id="cd06580">
    <property type="entry name" value="TM_PBP1_transp_TpRbsC_like"/>
    <property type="match status" value="1"/>
</dbReference>
<evidence type="ECO:0000256" key="3">
    <source>
        <dbReference type="ARBA" id="ARBA00022692"/>
    </source>
</evidence>
<comment type="subcellular location">
    <subcellularLocation>
        <location evidence="1">Cell membrane</location>
        <topology evidence="1">Multi-pass membrane protein</topology>
    </subcellularLocation>
</comment>